<dbReference type="OrthoDB" id="8877358at2"/>
<dbReference type="InterPro" id="IPR006311">
    <property type="entry name" value="TAT_signal"/>
</dbReference>
<comment type="similarity">
    <text evidence="1">Belongs to the leucine-binding protein family.</text>
</comment>
<dbReference type="PANTHER" id="PTHR47235">
    <property type="entry name" value="BLR6548 PROTEIN"/>
    <property type="match status" value="1"/>
</dbReference>
<dbReference type="CDD" id="cd06326">
    <property type="entry name" value="PBP1_ABC_ligand_binding-like"/>
    <property type="match status" value="1"/>
</dbReference>
<evidence type="ECO:0000313" key="7">
    <source>
        <dbReference type="EMBL" id="AVP56563.1"/>
    </source>
</evidence>
<dbReference type="Proteomes" id="UP000241829">
    <property type="component" value="Chromosome"/>
</dbReference>
<keyword evidence="3 5" id="KW-0732">Signal</keyword>
<dbReference type="Gene3D" id="3.40.50.2300">
    <property type="match status" value="2"/>
</dbReference>
<evidence type="ECO:0000256" key="5">
    <source>
        <dbReference type="SAM" id="SignalP"/>
    </source>
</evidence>
<feature type="signal peptide" evidence="5">
    <location>
        <begin position="1"/>
        <end position="29"/>
    </location>
</feature>
<dbReference type="EMBL" id="CP027792">
    <property type="protein sequence ID" value="AVP56563.1"/>
    <property type="molecule type" value="Genomic_DNA"/>
</dbReference>
<dbReference type="SUPFAM" id="SSF53822">
    <property type="entry name" value="Periplasmic binding protein-like I"/>
    <property type="match status" value="1"/>
</dbReference>
<name>A0A2P1NHN8_9BURK</name>
<evidence type="ECO:0000259" key="6">
    <source>
        <dbReference type="Pfam" id="PF13458"/>
    </source>
</evidence>
<dbReference type="AlphaFoldDB" id="A0A2P1NHN8"/>
<keyword evidence="8" id="KW-1185">Reference proteome</keyword>
<dbReference type="KEGG" id="melm:C7H73_01965"/>
<evidence type="ECO:0000256" key="3">
    <source>
        <dbReference type="ARBA" id="ARBA00022729"/>
    </source>
</evidence>
<dbReference type="PANTHER" id="PTHR47235:SF1">
    <property type="entry name" value="BLR6548 PROTEIN"/>
    <property type="match status" value="1"/>
</dbReference>
<sequence>MQRRHFVSLACRTGAAALAGPALLQSAHAQDAPGVTARAVTIGCSGPLSGPLLAFGSDIQQGAGAAFAQVNARGGVHGRSVQLQLLDDAYVPERTLANVKQLIGQGGALALLSCVGTPNNTAILPVVEEAGIPHVAPVTGAASLRKGARNVFHVRASYTDEVNRLIERLTGMGLKGLGVIYLDNGYGRELLEVATAALQKQGAKPLVQTAIATDGKNLPEVLKAVGAARPSAVLLATAGAVGPQLVRGIKAQLPGVLMAGVSVTLPGASLAQLGEDGSGIALTMVVPDPHRGKTQLVRDYQGAMRAAGHTEFSQGSLEAYVNARVLLEGLERAGKDVTQARLRGALAGIRQLDLGGFVVDYGGQPPYVGSRFIEMGVLGSNGRFIG</sequence>
<reference evidence="8" key="1">
    <citation type="submission" date="2018-03" db="EMBL/GenBank/DDBJ databases">
        <title>Genome sequencing of Melaminivora sp. strain SC2-7.</title>
        <authorList>
            <person name="Kim S.-J."/>
            <person name="Heo J."/>
            <person name="Ahn J.-H."/>
            <person name="Kwon S.-W."/>
        </authorList>
    </citation>
    <scope>NUCLEOTIDE SEQUENCE [LARGE SCALE GENOMIC DNA]</scope>
    <source>
        <strain evidence="8">SC2-7</strain>
    </source>
</reference>
<dbReference type="InterPro" id="IPR028081">
    <property type="entry name" value="Leu-bd"/>
</dbReference>
<dbReference type="PROSITE" id="PS51318">
    <property type="entry name" value="TAT"/>
    <property type="match status" value="1"/>
</dbReference>
<dbReference type="InterPro" id="IPR000709">
    <property type="entry name" value="Leu_Ile_Val-bd"/>
</dbReference>
<feature type="domain" description="Leucine-binding protein" evidence="6">
    <location>
        <begin position="40"/>
        <end position="353"/>
    </location>
</feature>
<organism evidence="7 8">
    <name type="scientific">Pulveribacter suum</name>
    <dbReference type="NCBI Taxonomy" id="2116657"/>
    <lineage>
        <taxon>Bacteria</taxon>
        <taxon>Pseudomonadati</taxon>
        <taxon>Pseudomonadota</taxon>
        <taxon>Betaproteobacteria</taxon>
        <taxon>Burkholderiales</taxon>
        <taxon>Comamonadaceae</taxon>
        <taxon>Pulveribacter</taxon>
    </lineage>
</organism>
<dbReference type="InterPro" id="IPR028082">
    <property type="entry name" value="Peripla_BP_I"/>
</dbReference>
<proteinExistence type="inferred from homology"/>
<dbReference type="RefSeq" id="WP_106845124.1">
    <property type="nucleotide sequence ID" value="NZ_CP027792.1"/>
</dbReference>
<evidence type="ECO:0000256" key="4">
    <source>
        <dbReference type="ARBA" id="ARBA00022970"/>
    </source>
</evidence>
<gene>
    <name evidence="7" type="ORF">C7H73_01965</name>
</gene>
<feature type="chain" id="PRO_5015114190" evidence="5">
    <location>
        <begin position="30"/>
        <end position="386"/>
    </location>
</feature>
<accession>A0A2P1NHN8</accession>
<keyword evidence="2" id="KW-0813">Transport</keyword>
<keyword evidence="4" id="KW-0029">Amino-acid transport</keyword>
<dbReference type="GO" id="GO:0006865">
    <property type="term" value="P:amino acid transport"/>
    <property type="evidence" value="ECO:0007669"/>
    <property type="project" value="UniProtKB-KW"/>
</dbReference>
<protein>
    <submittedName>
        <fullName evidence="7">ABC transporter substrate-binding protein</fullName>
    </submittedName>
</protein>
<dbReference type="PRINTS" id="PR00337">
    <property type="entry name" value="LEUILEVALBP"/>
</dbReference>
<dbReference type="Pfam" id="PF13458">
    <property type="entry name" value="Peripla_BP_6"/>
    <property type="match status" value="1"/>
</dbReference>
<evidence type="ECO:0000313" key="8">
    <source>
        <dbReference type="Proteomes" id="UP000241829"/>
    </source>
</evidence>
<evidence type="ECO:0000256" key="1">
    <source>
        <dbReference type="ARBA" id="ARBA00010062"/>
    </source>
</evidence>
<evidence type="ECO:0000256" key="2">
    <source>
        <dbReference type="ARBA" id="ARBA00022448"/>
    </source>
</evidence>